<name>A0ABW8YHR1_9SPHN</name>
<dbReference type="Proteomes" id="UP001629244">
    <property type="component" value="Unassembled WGS sequence"/>
</dbReference>
<organism evidence="1 2">
    <name type="scientific">Sphingomonas plantiphila</name>
    <dbReference type="NCBI Taxonomy" id="3163295"/>
    <lineage>
        <taxon>Bacteria</taxon>
        <taxon>Pseudomonadati</taxon>
        <taxon>Pseudomonadota</taxon>
        <taxon>Alphaproteobacteria</taxon>
        <taxon>Sphingomonadales</taxon>
        <taxon>Sphingomonadaceae</taxon>
        <taxon>Sphingomonas</taxon>
    </lineage>
</organism>
<dbReference type="EMBL" id="JBELQC010000001">
    <property type="protein sequence ID" value="MFL9839509.1"/>
    <property type="molecule type" value="Genomic_DNA"/>
</dbReference>
<comment type="caution">
    <text evidence="1">The sequence shown here is derived from an EMBL/GenBank/DDBJ whole genome shotgun (WGS) entry which is preliminary data.</text>
</comment>
<keyword evidence="2" id="KW-1185">Reference proteome</keyword>
<protein>
    <submittedName>
        <fullName evidence="1">Uncharacterized protein</fullName>
    </submittedName>
</protein>
<reference evidence="1 2" key="1">
    <citation type="submission" date="2024-06" db="EMBL/GenBank/DDBJ databases">
        <authorList>
            <person name="Kaempfer P."/>
            <person name="Viver T."/>
        </authorList>
    </citation>
    <scope>NUCLEOTIDE SEQUENCE [LARGE SCALE GENOMIC DNA]</scope>
    <source>
        <strain evidence="1 2">ST-64</strain>
    </source>
</reference>
<dbReference type="RefSeq" id="WP_408076482.1">
    <property type="nucleotide sequence ID" value="NZ_JBELQC010000001.1"/>
</dbReference>
<proteinExistence type="predicted"/>
<sequence length="272" mass="30104">MRIIGGKDYYDAGAAWGQDETVVFMRNGKRGLSSAEVYGSLGVPFISCAGGLVPPEPDTAAARKRALNRYRPLNDIEIGGIRHLQDAGRVLFCGTLYNGVRLARGRPTEHARWFWTYDAMAEFAAEHGLALHEGEEFARDQRETSPVRRQTISYPHRMIPLSRWFDPVQLTGSARDAVVLAGITIASENPDMPYVPGPEHEHLNWAVDQPTLAEMDFAKALDPYTAHQEIAMWVGGVLPAPGPKMVEITDDKVKIAKAGFHHPTSFRRGKGE</sequence>
<gene>
    <name evidence="1" type="ORF">ABS767_00915</name>
</gene>
<evidence type="ECO:0000313" key="1">
    <source>
        <dbReference type="EMBL" id="MFL9839509.1"/>
    </source>
</evidence>
<accession>A0ABW8YHR1</accession>
<evidence type="ECO:0000313" key="2">
    <source>
        <dbReference type="Proteomes" id="UP001629244"/>
    </source>
</evidence>